<evidence type="ECO:0000256" key="1">
    <source>
        <dbReference type="SAM" id="MobiDB-lite"/>
    </source>
</evidence>
<feature type="region of interest" description="Disordered" evidence="1">
    <location>
        <begin position="150"/>
        <end position="174"/>
    </location>
</feature>
<reference evidence="2 3" key="1">
    <citation type="journal article" date="2024" name="Front Chem Biol">
        <title>Unveiling the potential of Daldinia eschscholtzii MFLUCC 19-0629 through bioactivity and bioinformatics studies for enhanced sustainable agriculture production.</title>
        <authorList>
            <person name="Brooks S."/>
            <person name="Weaver J.A."/>
            <person name="Klomchit A."/>
            <person name="Alharthi S.A."/>
            <person name="Onlamun T."/>
            <person name="Nurani R."/>
            <person name="Vong T.K."/>
            <person name="Alberti F."/>
            <person name="Greco C."/>
        </authorList>
    </citation>
    <scope>NUCLEOTIDE SEQUENCE [LARGE SCALE GENOMIC DNA]</scope>
    <source>
        <strain evidence="2">MFLUCC 19-0629</strain>
    </source>
</reference>
<gene>
    <name evidence="2" type="ORF">Daesc_004687</name>
</gene>
<dbReference type="InterPro" id="IPR022085">
    <property type="entry name" value="OpdG"/>
</dbReference>
<dbReference type="AlphaFoldDB" id="A0AAX6MPZ5"/>
<feature type="compositionally biased region" description="Acidic residues" evidence="1">
    <location>
        <begin position="157"/>
        <end position="172"/>
    </location>
</feature>
<dbReference type="PANTHER" id="PTHR38797:SF4">
    <property type="entry name" value="NUCLEAR PORE COMPLEX PROTEIN NUP85"/>
    <property type="match status" value="1"/>
</dbReference>
<dbReference type="EMBL" id="JBANMG010000004">
    <property type="protein sequence ID" value="KAK6954718.1"/>
    <property type="molecule type" value="Genomic_DNA"/>
</dbReference>
<proteinExistence type="predicted"/>
<sequence length="422" mass="47572">MADENKTLEGTWIEEEEGGALFPGLDGSPLFEGPDILSPWRIQESEMAKKVDAIVQDDKLDEPAKIDAIAKVRGWFLGPTEIVYDFLAGEMDAEEAAAKLVAPIDETYTSADRGRAYYHGIGGMGNQLKSHSPEKALELWGTEEGWLLPNLPRFPDDESNDESDDGSDDESDYNTTEGQLWELWYGILHAAKRIPWTDTAQQERLISLVQAINARPDPPPPSPMTKSLQGNWIWQDGKVWSTLSMLGPSAREMWNEGCGCGAGWTIPEQHAWTNINAFVARLVSSGTDTGFELYGSWALMNALEDRHKDKELHSRAPAIMQATVHITVASVWLRIAGRYMWSLRTEGGGISPDLKVDLNAREKKLPWYGYYIHVGEARHCMARWDFWKRRFEQESENQDLPEEVRELARGSAEIIKGFFEEL</sequence>
<name>A0AAX6MPZ5_9PEZI</name>
<dbReference type="Proteomes" id="UP001369815">
    <property type="component" value="Unassembled WGS sequence"/>
</dbReference>
<accession>A0AAX6MPZ5</accession>
<evidence type="ECO:0000313" key="3">
    <source>
        <dbReference type="Proteomes" id="UP001369815"/>
    </source>
</evidence>
<protein>
    <submittedName>
        <fullName evidence="2">Uncharacterized protein</fullName>
    </submittedName>
</protein>
<organism evidence="2 3">
    <name type="scientific">Daldinia eschscholtzii</name>
    <dbReference type="NCBI Taxonomy" id="292717"/>
    <lineage>
        <taxon>Eukaryota</taxon>
        <taxon>Fungi</taxon>
        <taxon>Dikarya</taxon>
        <taxon>Ascomycota</taxon>
        <taxon>Pezizomycotina</taxon>
        <taxon>Sordariomycetes</taxon>
        <taxon>Xylariomycetidae</taxon>
        <taxon>Xylariales</taxon>
        <taxon>Hypoxylaceae</taxon>
        <taxon>Daldinia</taxon>
    </lineage>
</organism>
<keyword evidence="3" id="KW-1185">Reference proteome</keyword>
<evidence type="ECO:0000313" key="2">
    <source>
        <dbReference type="EMBL" id="KAK6954718.1"/>
    </source>
</evidence>
<dbReference type="InterPro" id="IPR053204">
    <property type="entry name" value="Oxopyrrolidines_Biosynth-assoc"/>
</dbReference>
<dbReference type="Pfam" id="PF12311">
    <property type="entry name" value="DUF3632"/>
    <property type="match status" value="1"/>
</dbReference>
<dbReference type="PANTHER" id="PTHR38797">
    <property type="entry name" value="NUCLEAR PORE COMPLEX PROTEIN NUP85-RELATED"/>
    <property type="match status" value="1"/>
</dbReference>
<comment type="caution">
    <text evidence="2">The sequence shown here is derived from an EMBL/GenBank/DDBJ whole genome shotgun (WGS) entry which is preliminary data.</text>
</comment>